<dbReference type="Proteomes" id="UP000177583">
    <property type="component" value="Unassembled WGS sequence"/>
</dbReference>
<proteinExistence type="predicted"/>
<name>A0A1F6GL02_9PROT</name>
<dbReference type="AlphaFoldDB" id="A0A1F6GL02"/>
<gene>
    <name evidence="1" type="ORF">A2557_13420</name>
</gene>
<organism evidence="1 2">
    <name type="scientific">Candidatus Lambdaproteobacteria bacterium RIFOXYD2_FULL_56_26</name>
    <dbReference type="NCBI Taxonomy" id="1817773"/>
    <lineage>
        <taxon>Bacteria</taxon>
        <taxon>Pseudomonadati</taxon>
        <taxon>Pseudomonadota</taxon>
        <taxon>Candidatus Lambdaproteobacteria</taxon>
    </lineage>
</organism>
<protein>
    <submittedName>
        <fullName evidence="1">Uncharacterized protein</fullName>
    </submittedName>
</protein>
<accession>A0A1F6GL02</accession>
<dbReference type="EMBL" id="MFNF01000068">
    <property type="protein sequence ID" value="OGG98796.1"/>
    <property type="molecule type" value="Genomic_DNA"/>
</dbReference>
<comment type="caution">
    <text evidence="1">The sequence shown here is derived from an EMBL/GenBank/DDBJ whole genome shotgun (WGS) entry which is preliminary data.</text>
</comment>
<reference evidence="1 2" key="1">
    <citation type="journal article" date="2016" name="Nat. Commun.">
        <title>Thousands of microbial genomes shed light on interconnected biogeochemical processes in an aquifer system.</title>
        <authorList>
            <person name="Anantharaman K."/>
            <person name="Brown C.T."/>
            <person name="Hug L.A."/>
            <person name="Sharon I."/>
            <person name="Castelle C.J."/>
            <person name="Probst A.J."/>
            <person name="Thomas B.C."/>
            <person name="Singh A."/>
            <person name="Wilkins M.J."/>
            <person name="Karaoz U."/>
            <person name="Brodie E.L."/>
            <person name="Williams K.H."/>
            <person name="Hubbard S.S."/>
            <person name="Banfield J.F."/>
        </authorList>
    </citation>
    <scope>NUCLEOTIDE SEQUENCE [LARGE SCALE GENOMIC DNA]</scope>
</reference>
<evidence type="ECO:0000313" key="2">
    <source>
        <dbReference type="Proteomes" id="UP000177583"/>
    </source>
</evidence>
<sequence>MESLASETLVQPDSRLVVLGVIPASASAEEAQRTREESALFLKGLESALALQSQKAFDFVERSELVGESIAEEQQKQEATLVQANRWDFLIPGRFGSS</sequence>
<evidence type="ECO:0000313" key="1">
    <source>
        <dbReference type="EMBL" id="OGG98796.1"/>
    </source>
</evidence>